<evidence type="ECO:0000313" key="1">
    <source>
        <dbReference type="EMBL" id="SOH93388.1"/>
    </source>
</evidence>
<dbReference type="EMBL" id="OCTN01000002">
    <property type="protein sequence ID" value="SOH93388.1"/>
    <property type="molecule type" value="Genomic_DNA"/>
</dbReference>
<keyword evidence="2" id="KW-1185">Reference proteome</keyword>
<evidence type="ECO:0000313" key="2">
    <source>
        <dbReference type="Proteomes" id="UP000220034"/>
    </source>
</evidence>
<sequence>MHKIATAFTLLFLISGCISQPSEPLVASFNGDSVDIQIDNIEYLTAPALAISRANADARAQEICERGPKKKAEFASARKLYTANQYIVHELRLYLCLD</sequence>
<name>A0A2C9CQ88_9RHOB</name>
<reference evidence="2" key="1">
    <citation type="submission" date="2017-09" db="EMBL/GenBank/DDBJ databases">
        <authorList>
            <person name="Varghese N."/>
            <person name="Submissions S."/>
        </authorList>
    </citation>
    <scope>NUCLEOTIDE SEQUENCE [LARGE SCALE GENOMIC DNA]</scope>
    <source>
        <strain evidence="2">C7</strain>
    </source>
</reference>
<organism evidence="1 2">
    <name type="scientific">Pontivivens marinum</name>
    <dbReference type="NCBI Taxonomy" id="1690039"/>
    <lineage>
        <taxon>Bacteria</taxon>
        <taxon>Pseudomonadati</taxon>
        <taxon>Pseudomonadota</taxon>
        <taxon>Alphaproteobacteria</taxon>
        <taxon>Rhodobacterales</taxon>
        <taxon>Paracoccaceae</taxon>
        <taxon>Pontivivens</taxon>
    </lineage>
</organism>
<evidence type="ECO:0008006" key="3">
    <source>
        <dbReference type="Google" id="ProtNLM"/>
    </source>
</evidence>
<protein>
    <recommendedName>
        <fullName evidence="3">Lipoprotein</fullName>
    </recommendedName>
</protein>
<dbReference type="PROSITE" id="PS51257">
    <property type="entry name" value="PROKAR_LIPOPROTEIN"/>
    <property type="match status" value="1"/>
</dbReference>
<proteinExistence type="predicted"/>
<dbReference type="Proteomes" id="UP000220034">
    <property type="component" value="Unassembled WGS sequence"/>
</dbReference>
<gene>
    <name evidence="1" type="ORF">SAMN06273572_10264</name>
</gene>
<dbReference type="AlphaFoldDB" id="A0A2C9CQ88"/>
<accession>A0A2C9CQ88</accession>